<accession>A0AAV8UHZ1</accession>
<dbReference type="GO" id="GO:0005524">
    <property type="term" value="F:ATP binding"/>
    <property type="evidence" value="ECO:0007669"/>
    <property type="project" value="UniProtKB-UniRule"/>
</dbReference>
<feature type="domain" description="Kinesin motor" evidence="8">
    <location>
        <begin position="16"/>
        <end position="339"/>
    </location>
</feature>
<feature type="coiled-coil region" evidence="6">
    <location>
        <begin position="355"/>
        <end position="411"/>
    </location>
</feature>
<dbReference type="GO" id="GO:0007018">
    <property type="term" value="P:microtubule-based movement"/>
    <property type="evidence" value="ECO:0007669"/>
    <property type="project" value="InterPro"/>
</dbReference>
<evidence type="ECO:0000313" key="10">
    <source>
        <dbReference type="Proteomes" id="UP001157974"/>
    </source>
</evidence>
<feature type="region of interest" description="Disordered" evidence="7">
    <location>
        <begin position="1128"/>
        <end position="1152"/>
    </location>
</feature>
<dbReference type="GO" id="GO:0008017">
    <property type="term" value="F:microtubule binding"/>
    <property type="evidence" value="ECO:0007669"/>
    <property type="project" value="InterPro"/>
</dbReference>
<comment type="similarity">
    <text evidence="5">Belongs to the TRAFAC class myosin-kinesin ATPase superfamily. Kinesin family.</text>
</comment>
<dbReference type="PROSITE" id="PS50067">
    <property type="entry name" value="KINESIN_MOTOR_2"/>
    <property type="match status" value="1"/>
</dbReference>
<evidence type="ECO:0000256" key="4">
    <source>
        <dbReference type="ARBA" id="ARBA00023175"/>
    </source>
</evidence>
<dbReference type="GO" id="GO:0033044">
    <property type="term" value="P:regulation of chromosome organization"/>
    <property type="evidence" value="ECO:0007669"/>
    <property type="project" value="UniProtKB-ARBA"/>
</dbReference>
<feature type="compositionally biased region" description="Basic and acidic residues" evidence="7">
    <location>
        <begin position="614"/>
        <end position="633"/>
    </location>
</feature>
<feature type="compositionally biased region" description="Basic and acidic residues" evidence="7">
    <location>
        <begin position="548"/>
        <end position="567"/>
    </location>
</feature>
<evidence type="ECO:0000256" key="3">
    <source>
        <dbReference type="ARBA" id="ARBA00023054"/>
    </source>
</evidence>
<feature type="region of interest" description="Disordered" evidence="7">
    <location>
        <begin position="545"/>
        <end position="567"/>
    </location>
</feature>
<dbReference type="PRINTS" id="PR00380">
    <property type="entry name" value="KINESINHEAVY"/>
</dbReference>
<name>A0AAV8UHZ1_9RHOD</name>
<dbReference type="InterPro" id="IPR019821">
    <property type="entry name" value="Kinesin_motor_CS"/>
</dbReference>
<evidence type="ECO:0000256" key="6">
    <source>
        <dbReference type="SAM" id="Coils"/>
    </source>
</evidence>
<proteinExistence type="inferred from homology"/>
<dbReference type="Proteomes" id="UP001157974">
    <property type="component" value="Unassembled WGS sequence"/>
</dbReference>
<gene>
    <name evidence="9" type="ORF">NDN08_003822</name>
</gene>
<dbReference type="GO" id="GO:0000278">
    <property type="term" value="P:mitotic cell cycle"/>
    <property type="evidence" value="ECO:0007669"/>
    <property type="project" value="UniProtKB-ARBA"/>
</dbReference>
<feature type="coiled-coil region" evidence="6">
    <location>
        <begin position="846"/>
        <end position="905"/>
    </location>
</feature>
<dbReference type="Gene3D" id="3.40.850.10">
    <property type="entry name" value="Kinesin motor domain"/>
    <property type="match status" value="1"/>
</dbReference>
<sequence>MDPMDVVSKLAEKEEGVKVCIRVRPLNGGHSEDDEITANGWTTSGDTISHASGGVSFNFDNVFTPPCRNQDLYDSIASSIIKSAVDGFNGVIFAYGQTSSGKTHTMLGNEGDSGITPLAIQDVFRHVLKSTEREFLVRVSYIEIYNEVIKDLLCKGQDNLKIHQDFTGRVFVDAREEVVTCAADVLAIMNLGEEQRTFGATNMNERSSRSHTIFTIHIESRTRGEHVNADDGVAVCASTLSLVDLAGSERASHTGAEGVRLKEGGHINKSLLTLGTVINKLSEGVTGHIPYRDSKLTRILQPALGGNARTGVICAITPAKMHIEESISTLKFASRAKCVQNKTSRIEILDDRAMLRRCQKELEHVKQKLEQTGCESALEDSQEVQELRLRMETEIEKSSELQEKVDKLSQMIVSHKGEPVSSEPGQKRPRSRRRETIGCGTNEIGRTSRREDNSNSERIGRLTKEVVTVKKEAVDAIKEKETMRRHMEVQREALRHELEALEMHAEELERTRKLASSEAETAGERVAAAEVLMFVEEIVTSAMLTSEQSRRDSARKSLGEVKEERSRIQKDLDSAMKRERIGTGPLQKQVDQMKNKVTDLEAKLKAAKSTTSRLENEKLQYEKESKSMEKQIRGMEVIKSKEIEKALRESERVKENELRGKTLQIDALSQEIERSRLERSKVEADLKSLKESQNSLEQDLQQKEIEIEESGATIEALKRQATNESEKHEEEKKATLKEIEDLKSTLKDHVEASELKEKELNEAIEEEVEEVRIAWEKSEALTSELQTVKNSLARSLDDDENLQKARDDAIVELDKVRAELEVVKSAATEQETAMKADADKRVLRAVESLEEELRVEKNNNAQLKADNSKLLTNLSAEVENLKITVGEKENEVATLTENFQRMKDEFDLHKSTAEQDHAEAIQRHASRNGVLEDERMKLIKENRVLDETCSTLRSEVAENAQEKVRLLDRYQNVEQQKRKLELGLESWTNGEGRVGTLERKLQRREIKVKKLELQLKRMEERMVLEGKAREFLDAKERSELETRTLAAEKEAELHMDRFEKLDSQRLALLTEAHKLRDEIGLRDKAYAELEARQLAAEASIADLKRVQMRPIAAELSMTDVENVYENVGKPPRCPPSKRTPLREVQGVSLAEI</sequence>
<dbReference type="Pfam" id="PF00225">
    <property type="entry name" value="Kinesin"/>
    <property type="match status" value="1"/>
</dbReference>
<keyword evidence="2 5" id="KW-0067">ATP-binding</keyword>
<dbReference type="SMART" id="SM00129">
    <property type="entry name" value="KISc"/>
    <property type="match status" value="1"/>
</dbReference>
<evidence type="ECO:0000256" key="1">
    <source>
        <dbReference type="ARBA" id="ARBA00022741"/>
    </source>
</evidence>
<dbReference type="GO" id="GO:1901987">
    <property type="term" value="P:regulation of cell cycle phase transition"/>
    <property type="evidence" value="ECO:0007669"/>
    <property type="project" value="UniProtKB-ARBA"/>
</dbReference>
<dbReference type="GO" id="GO:0140694">
    <property type="term" value="P:membraneless organelle assembly"/>
    <property type="evidence" value="ECO:0007669"/>
    <property type="project" value="UniProtKB-ARBA"/>
</dbReference>
<protein>
    <recommendedName>
        <fullName evidence="8">Kinesin motor domain-containing protein</fullName>
    </recommendedName>
</protein>
<dbReference type="PANTHER" id="PTHR47968:SF75">
    <property type="entry name" value="CENTROMERE-ASSOCIATED PROTEIN E"/>
    <property type="match status" value="1"/>
</dbReference>
<evidence type="ECO:0000256" key="7">
    <source>
        <dbReference type="SAM" id="MobiDB-lite"/>
    </source>
</evidence>
<dbReference type="InterPro" id="IPR027417">
    <property type="entry name" value="P-loop_NTPase"/>
</dbReference>
<dbReference type="GO" id="GO:0003777">
    <property type="term" value="F:microtubule motor activity"/>
    <property type="evidence" value="ECO:0007669"/>
    <property type="project" value="InterPro"/>
</dbReference>
<keyword evidence="3 6" id="KW-0175">Coiled coil</keyword>
<reference evidence="9 10" key="1">
    <citation type="journal article" date="2023" name="Nat. Commun.">
        <title>Origin of minicircular mitochondrial genomes in red algae.</title>
        <authorList>
            <person name="Lee Y."/>
            <person name="Cho C.H."/>
            <person name="Lee Y.M."/>
            <person name="Park S.I."/>
            <person name="Yang J.H."/>
            <person name="West J.A."/>
            <person name="Bhattacharya D."/>
            <person name="Yoon H.S."/>
        </authorList>
    </citation>
    <scope>NUCLEOTIDE SEQUENCE [LARGE SCALE GENOMIC DNA]</scope>
    <source>
        <strain evidence="9 10">CCMP1338</strain>
        <tissue evidence="9">Whole cell</tissue>
    </source>
</reference>
<dbReference type="GO" id="GO:0000226">
    <property type="term" value="P:microtubule cytoskeleton organization"/>
    <property type="evidence" value="ECO:0007669"/>
    <property type="project" value="UniProtKB-ARBA"/>
</dbReference>
<dbReference type="AlphaFoldDB" id="A0AAV8UHZ1"/>
<dbReference type="InterPro" id="IPR027640">
    <property type="entry name" value="Kinesin-like_fam"/>
</dbReference>
<feature type="region of interest" description="Disordered" evidence="7">
    <location>
        <begin position="606"/>
        <end position="633"/>
    </location>
</feature>
<evidence type="ECO:0000259" key="8">
    <source>
        <dbReference type="PROSITE" id="PS50067"/>
    </source>
</evidence>
<dbReference type="PROSITE" id="PS00411">
    <property type="entry name" value="KINESIN_MOTOR_1"/>
    <property type="match status" value="1"/>
</dbReference>
<dbReference type="CDD" id="cd01374">
    <property type="entry name" value="KISc_CENP_E"/>
    <property type="match status" value="1"/>
</dbReference>
<dbReference type="SUPFAM" id="SSF52540">
    <property type="entry name" value="P-loop containing nucleoside triphosphate hydrolases"/>
    <property type="match status" value="1"/>
</dbReference>
<dbReference type="GO" id="GO:0043515">
    <property type="term" value="F:kinetochore binding"/>
    <property type="evidence" value="ECO:0007669"/>
    <property type="project" value="UniProtKB-ARBA"/>
</dbReference>
<dbReference type="GO" id="GO:0042327">
    <property type="term" value="P:positive regulation of phosphorylation"/>
    <property type="evidence" value="ECO:0007669"/>
    <property type="project" value="UniProtKB-ARBA"/>
</dbReference>
<dbReference type="GO" id="GO:0008608">
    <property type="term" value="P:attachment of spindle microtubules to kinetochore"/>
    <property type="evidence" value="ECO:0007669"/>
    <property type="project" value="UniProtKB-ARBA"/>
</dbReference>
<organism evidence="9 10">
    <name type="scientific">Rhodosorus marinus</name>
    <dbReference type="NCBI Taxonomy" id="101924"/>
    <lineage>
        <taxon>Eukaryota</taxon>
        <taxon>Rhodophyta</taxon>
        <taxon>Stylonematophyceae</taxon>
        <taxon>Stylonematales</taxon>
        <taxon>Stylonemataceae</taxon>
        <taxon>Rhodosorus</taxon>
    </lineage>
</organism>
<dbReference type="InterPro" id="IPR001752">
    <property type="entry name" value="Kinesin_motor_dom"/>
</dbReference>
<feature type="coiled-coil region" evidence="6">
    <location>
        <begin position="477"/>
        <end position="525"/>
    </location>
</feature>
<dbReference type="FunFam" id="3.40.850.10:FF:000026">
    <property type="entry name" value="Centromere-associated protein E"/>
    <property type="match status" value="1"/>
</dbReference>
<dbReference type="GO" id="GO:0005874">
    <property type="term" value="C:microtubule"/>
    <property type="evidence" value="ECO:0007669"/>
    <property type="project" value="TreeGrafter"/>
</dbReference>
<feature type="region of interest" description="Disordered" evidence="7">
    <location>
        <begin position="415"/>
        <end position="436"/>
    </location>
</feature>
<feature type="coiled-coil region" evidence="6">
    <location>
        <begin position="956"/>
        <end position="1028"/>
    </location>
</feature>
<evidence type="ECO:0000256" key="5">
    <source>
        <dbReference type="PROSITE-ProRule" id="PRU00283"/>
    </source>
</evidence>
<keyword evidence="10" id="KW-1185">Reference proteome</keyword>
<keyword evidence="1 5" id="KW-0547">Nucleotide-binding</keyword>
<dbReference type="GO" id="GO:0000779">
    <property type="term" value="C:condensed chromosome, centromeric region"/>
    <property type="evidence" value="ECO:0007669"/>
    <property type="project" value="UniProtKB-ARBA"/>
</dbReference>
<dbReference type="InterPro" id="IPR036961">
    <property type="entry name" value="Kinesin_motor_dom_sf"/>
</dbReference>
<feature type="binding site" evidence="5">
    <location>
        <begin position="96"/>
        <end position="103"/>
    </location>
    <ligand>
        <name>ATP</name>
        <dbReference type="ChEBI" id="CHEBI:30616"/>
    </ligand>
</feature>
<evidence type="ECO:0000313" key="9">
    <source>
        <dbReference type="EMBL" id="KAJ8901614.1"/>
    </source>
</evidence>
<dbReference type="EMBL" id="JAMWBK010000010">
    <property type="protein sequence ID" value="KAJ8901614.1"/>
    <property type="molecule type" value="Genomic_DNA"/>
</dbReference>
<comment type="caution">
    <text evidence="9">The sequence shown here is derived from an EMBL/GenBank/DDBJ whole genome shotgun (WGS) entry which is preliminary data.</text>
</comment>
<dbReference type="PANTHER" id="PTHR47968">
    <property type="entry name" value="CENTROMERE PROTEIN E"/>
    <property type="match status" value="1"/>
</dbReference>
<keyword evidence="4 5" id="KW-0505">Motor protein</keyword>
<feature type="coiled-coil region" evidence="6">
    <location>
        <begin position="658"/>
        <end position="770"/>
    </location>
</feature>
<evidence type="ECO:0000256" key="2">
    <source>
        <dbReference type="ARBA" id="ARBA00022840"/>
    </source>
</evidence>